<dbReference type="AlphaFoldDB" id="A0A1C4C9N8"/>
<accession>A0A1C4C9N8</accession>
<dbReference type="EMBL" id="FMAK01000026">
    <property type="protein sequence ID" value="SCB67591.1"/>
    <property type="molecule type" value="Genomic_DNA"/>
</dbReference>
<organism evidence="1 2">
    <name type="scientific">Bacillus mycoides</name>
    <dbReference type="NCBI Taxonomy" id="1405"/>
    <lineage>
        <taxon>Bacteria</taxon>
        <taxon>Bacillati</taxon>
        <taxon>Bacillota</taxon>
        <taxon>Bacilli</taxon>
        <taxon>Bacillales</taxon>
        <taxon>Bacillaceae</taxon>
        <taxon>Bacillus</taxon>
        <taxon>Bacillus cereus group</taxon>
    </lineage>
</organism>
<proteinExistence type="predicted"/>
<evidence type="ECO:0000313" key="1">
    <source>
        <dbReference type="EMBL" id="SCB67591.1"/>
    </source>
</evidence>
<sequence>MSLGLGIIIVFATVILGTSA</sequence>
<protein>
    <submittedName>
        <fullName evidence="1">Uncharacterized protein</fullName>
    </submittedName>
</protein>
<reference evidence="1 2" key="1">
    <citation type="submission" date="2016-08" db="EMBL/GenBank/DDBJ databases">
        <authorList>
            <person name="Seilhamer J.J."/>
        </authorList>
    </citation>
    <scope>NUCLEOTIDE SEQUENCE [LARGE SCALE GENOMIC DNA]</scope>
    <source>
        <strain evidence="1 2">SDA_GO95</strain>
    </source>
</reference>
<gene>
    <name evidence="1" type="ORF">BWGO95_01714</name>
</gene>
<dbReference type="Proteomes" id="UP000195696">
    <property type="component" value="Unassembled WGS sequence"/>
</dbReference>
<name>A0A1C4C9N8_BACMY</name>
<evidence type="ECO:0000313" key="2">
    <source>
        <dbReference type="Proteomes" id="UP000195696"/>
    </source>
</evidence>